<evidence type="ECO:0000313" key="2">
    <source>
        <dbReference type="EMBL" id="SEP88866.1"/>
    </source>
</evidence>
<dbReference type="Pfam" id="PF05137">
    <property type="entry name" value="PilN"/>
    <property type="match status" value="1"/>
</dbReference>
<dbReference type="InterPro" id="IPR007813">
    <property type="entry name" value="PilN"/>
</dbReference>
<keyword evidence="1" id="KW-0812">Transmembrane</keyword>
<dbReference type="PANTHER" id="PTHR40278">
    <property type="entry name" value="DNA UTILIZATION PROTEIN HOFN"/>
    <property type="match status" value="1"/>
</dbReference>
<keyword evidence="3" id="KW-1185">Reference proteome</keyword>
<dbReference type="AlphaFoldDB" id="A0A1H9BIR9"/>
<sequence>MLQSLKQGLTTGSAAALLSRWHRGWTLLWAARPAGLRPPRQILRLWVPGEPPQWLQWPEGCLLAQEDNDTRPVQAGQGLWLPESCLLSQCREMPWASRADTQAMIRVMVEAASPFAPEDQVWAWTRLPTLPDAPRQRILWVLTSRRDIAEQLARLPSVPETDTLEIWTRVQGQWLLLPGYGEAPRLDRLRRHRLIQLGLLALTALLLALCIASPVLQKRMELIQLNTQMAHWQQQAAPALQAREALQRGVAQAQSLEQVRADALDVVEILDLITAVVPEDGWLDRMDIRGGRVVISGRVNNAAALQQTLNSLPRFAHVRAISPIAREPRSGKERFAFEMELLP</sequence>
<feature type="transmembrane region" description="Helical" evidence="1">
    <location>
        <begin position="194"/>
        <end position="216"/>
    </location>
</feature>
<dbReference type="PANTHER" id="PTHR40278:SF1">
    <property type="entry name" value="DNA UTILIZATION PROTEIN HOFN"/>
    <property type="match status" value="1"/>
</dbReference>
<evidence type="ECO:0000313" key="3">
    <source>
        <dbReference type="Proteomes" id="UP000199496"/>
    </source>
</evidence>
<keyword evidence="1" id="KW-0472">Membrane</keyword>
<dbReference type="RefSeq" id="WP_090205330.1">
    <property type="nucleotide sequence ID" value="NZ_FOFO01000009.1"/>
</dbReference>
<dbReference type="Proteomes" id="UP000199496">
    <property type="component" value="Unassembled WGS sequence"/>
</dbReference>
<evidence type="ECO:0000256" key="1">
    <source>
        <dbReference type="SAM" id="Phobius"/>
    </source>
</evidence>
<gene>
    <name evidence="2" type="ORF">SAMN05421693_10942</name>
</gene>
<dbReference type="EMBL" id="FOFO01000009">
    <property type="protein sequence ID" value="SEP88866.1"/>
    <property type="molecule type" value="Genomic_DNA"/>
</dbReference>
<name>A0A1H9BIR9_9GAMM</name>
<organism evidence="2 3">
    <name type="scientific">Ectothiorhodospira magna</name>
    <dbReference type="NCBI Taxonomy" id="867345"/>
    <lineage>
        <taxon>Bacteria</taxon>
        <taxon>Pseudomonadati</taxon>
        <taxon>Pseudomonadota</taxon>
        <taxon>Gammaproteobacteria</taxon>
        <taxon>Chromatiales</taxon>
        <taxon>Ectothiorhodospiraceae</taxon>
        <taxon>Ectothiorhodospira</taxon>
    </lineage>
</organism>
<accession>A0A1H9BIR9</accession>
<dbReference type="InterPro" id="IPR052534">
    <property type="entry name" value="Extracell_DNA_Util/SecSys_Comp"/>
</dbReference>
<keyword evidence="1" id="KW-1133">Transmembrane helix</keyword>
<protein>
    <submittedName>
        <fullName evidence="2">General secretion pathway protein L</fullName>
    </submittedName>
</protein>
<dbReference type="STRING" id="867345.SAMN05421693_10942"/>
<proteinExistence type="predicted"/>
<dbReference type="OrthoDB" id="5621075at2"/>
<reference evidence="2 3" key="1">
    <citation type="submission" date="2016-10" db="EMBL/GenBank/DDBJ databases">
        <authorList>
            <person name="de Groot N.N."/>
        </authorList>
    </citation>
    <scope>NUCLEOTIDE SEQUENCE [LARGE SCALE GENOMIC DNA]</scope>
    <source>
        <strain evidence="2 3">B7-7</strain>
    </source>
</reference>